<dbReference type="Pfam" id="PF05016">
    <property type="entry name" value="ParE_toxin"/>
    <property type="match status" value="1"/>
</dbReference>
<gene>
    <name evidence="2" type="ORF">WFZ86_16165</name>
</gene>
<dbReference type="EMBL" id="JBCGDP010000018">
    <property type="protein sequence ID" value="MEM0578039.1"/>
    <property type="molecule type" value="Genomic_DNA"/>
</dbReference>
<dbReference type="InterPro" id="IPR035093">
    <property type="entry name" value="RelE/ParE_toxin_dom_sf"/>
</dbReference>
<reference evidence="2 3" key="1">
    <citation type="submission" date="2024-03" db="EMBL/GenBank/DDBJ databases">
        <title>Two novel species of the genus Flavobacterium exhibiting potentially degradation of complex polysaccharides.</title>
        <authorList>
            <person name="Lian X."/>
        </authorList>
    </citation>
    <scope>NUCLEOTIDE SEQUENCE [LARGE SCALE GENOMIC DNA]</scope>
    <source>
        <strain evidence="2 3">N6</strain>
    </source>
</reference>
<proteinExistence type="predicted"/>
<evidence type="ECO:0000313" key="2">
    <source>
        <dbReference type="EMBL" id="MEM0578039.1"/>
    </source>
</evidence>
<sequence>MELKVKWTDFSKNELKNIFEYYKDKASVAIARKLVTGIVNETLRLKLQPTIGQEEELLKNSDKEFRYIVFKNYKIIYFVNSQLNTIEVVDVFDTRQNPIKIKRTK</sequence>
<protein>
    <submittedName>
        <fullName evidence="2">Type II toxin-antitoxin system RelE/ParE family toxin</fullName>
    </submittedName>
</protein>
<dbReference type="Proteomes" id="UP001468798">
    <property type="component" value="Unassembled WGS sequence"/>
</dbReference>
<dbReference type="RefSeq" id="WP_159686848.1">
    <property type="nucleotide sequence ID" value="NZ_JBCGDP010000018.1"/>
</dbReference>
<comment type="caution">
    <text evidence="2">The sequence shown here is derived from an EMBL/GenBank/DDBJ whole genome shotgun (WGS) entry which is preliminary data.</text>
</comment>
<organism evidence="2 3">
    <name type="scientific">Flavobacterium polysaccharolyticum</name>
    <dbReference type="NCBI Taxonomy" id="3133148"/>
    <lineage>
        <taxon>Bacteria</taxon>
        <taxon>Pseudomonadati</taxon>
        <taxon>Bacteroidota</taxon>
        <taxon>Flavobacteriia</taxon>
        <taxon>Flavobacteriales</taxon>
        <taxon>Flavobacteriaceae</taxon>
        <taxon>Flavobacterium</taxon>
    </lineage>
</organism>
<evidence type="ECO:0000313" key="3">
    <source>
        <dbReference type="Proteomes" id="UP001468798"/>
    </source>
</evidence>
<accession>A0ABU9NRT8</accession>
<keyword evidence="1" id="KW-1277">Toxin-antitoxin system</keyword>
<dbReference type="InterPro" id="IPR007712">
    <property type="entry name" value="RelE/ParE_toxin"/>
</dbReference>
<evidence type="ECO:0000256" key="1">
    <source>
        <dbReference type="ARBA" id="ARBA00022649"/>
    </source>
</evidence>
<keyword evidence="3" id="KW-1185">Reference proteome</keyword>
<dbReference type="Gene3D" id="3.30.2310.20">
    <property type="entry name" value="RelE-like"/>
    <property type="match status" value="1"/>
</dbReference>
<name>A0ABU9NRT8_9FLAO</name>